<dbReference type="KEGG" id="vfa:MM35RIKEN_12150"/>
<evidence type="ECO:0000313" key="4">
    <source>
        <dbReference type="Proteomes" id="UP000681343"/>
    </source>
</evidence>
<dbReference type="InterPro" id="IPR002053">
    <property type="entry name" value="Glyco_hydro_25"/>
</dbReference>
<dbReference type="PANTHER" id="PTHR34135:SF2">
    <property type="entry name" value="LYSOZYME"/>
    <property type="match status" value="1"/>
</dbReference>
<comment type="similarity">
    <text evidence="1">Belongs to the glycosyl hydrolase 25 family.</text>
</comment>
<proteinExistence type="inferred from homology"/>
<dbReference type="RefSeq" id="WP_212820190.1">
    <property type="nucleotide sequence ID" value="NZ_AP023415.1"/>
</dbReference>
<keyword evidence="2" id="KW-0812">Transmembrane</keyword>
<reference evidence="3" key="1">
    <citation type="submission" date="2020-09" db="EMBL/GenBank/DDBJ databases">
        <title>New species isolated from human feces.</title>
        <authorList>
            <person name="Kitahara M."/>
            <person name="Shigeno Y."/>
            <person name="Shime M."/>
            <person name="Matsumoto Y."/>
            <person name="Nakamura S."/>
            <person name="Motooka D."/>
            <person name="Fukuoka S."/>
            <person name="Nishikawa H."/>
            <person name="Benno Y."/>
        </authorList>
    </citation>
    <scope>NUCLEOTIDE SEQUENCE</scope>
    <source>
        <strain evidence="3">MM35</strain>
    </source>
</reference>
<dbReference type="Gene3D" id="3.20.20.80">
    <property type="entry name" value="Glycosidases"/>
    <property type="match status" value="1"/>
</dbReference>
<dbReference type="GO" id="GO:0003796">
    <property type="term" value="F:lysozyme activity"/>
    <property type="evidence" value="ECO:0007669"/>
    <property type="project" value="InterPro"/>
</dbReference>
<organism evidence="3 4">
    <name type="scientific">Vescimonas fastidiosa</name>
    <dbReference type="NCBI Taxonomy" id="2714353"/>
    <lineage>
        <taxon>Bacteria</taxon>
        <taxon>Bacillati</taxon>
        <taxon>Bacillota</taxon>
        <taxon>Clostridia</taxon>
        <taxon>Eubacteriales</taxon>
        <taxon>Oscillospiraceae</taxon>
        <taxon>Vescimonas</taxon>
    </lineage>
</organism>
<dbReference type="AlphaFoldDB" id="A0A810Q2M3"/>
<feature type="transmembrane region" description="Helical" evidence="2">
    <location>
        <begin position="12"/>
        <end position="29"/>
    </location>
</feature>
<evidence type="ECO:0000313" key="3">
    <source>
        <dbReference type="EMBL" id="BCK79023.1"/>
    </source>
</evidence>
<accession>A0A810Q2M3</accession>
<evidence type="ECO:0000256" key="1">
    <source>
        <dbReference type="ARBA" id="ARBA00010646"/>
    </source>
</evidence>
<dbReference type="PROSITE" id="PS51904">
    <property type="entry name" value="GLYCOSYL_HYDROL_F25_2"/>
    <property type="match status" value="1"/>
</dbReference>
<name>A0A810Q2M3_9FIRM</name>
<dbReference type="InterPro" id="IPR017853">
    <property type="entry name" value="GH"/>
</dbReference>
<protein>
    <recommendedName>
        <fullName evidence="5">Glycoside hydrolase</fullName>
    </recommendedName>
</protein>
<dbReference type="GO" id="GO:0009253">
    <property type="term" value="P:peptidoglycan catabolic process"/>
    <property type="evidence" value="ECO:0007669"/>
    <property type="project" value="InterPro"/>
</dbReference>
<dbReference type="Pfam" id="PF01183">
    <property type="entry name" value="Glyco_hydro_25"/>
    <property type="match status" value="1"/>
</dbReference>
<dbReference type="EMBL" id="AP023415">
    <property type="protein sequence ID" value="BCK79023.1"/>
    <property type="molecule type" value="Genomic_DNA"/>
</dbReference>
<dbReference type="GO" id="GO:0016052">
    <property type="term" value="P:carbohydrate catabolic process"/>
    <property type="evidence" value="ECO:0007669"/>
    <property type="project" value="TreeGrafter"/>
</dbReference>
<sequence length="284" mass="31051">MPGTASKNKGRLWIAVGLLLAALTVLLLLSGDRQDRRVAVDDGTGTIWITPIADLPVNSFAQSDFVQDDAGTAYTGGAYTASQGVDVSEWQKEIQWQEVAAGGIDFAVLRCGFRRYVSGNLEQDASFEANYAGAGEAGLRRGVYFFSQAITPEEARAEAAYVLEMLNGRPLELPVFYDWETVEAEEGRANGLDGETVTACAAAFCRAIQDGGYRAGVYFNLQMGYHTYGLEQVRDWVWWLGEPGQHPTFYYETQLWQYDHGGTVPGISGAVDRNLLFEAAEKAG</sequence>
<gene>
    <name evidence="3" type="ORF">MM35RIKEN_12150</name>
</gene>
<dbReference type="GO" id="GO:0016998">
    <property type="term" value="P:cell wall macromolecule catabolic process"/>
    <property type="evidence" value="ECO:0007669"/>
    <property type="project" value="InterPro"/>
</dbReference>
<dbReference type="SUPFAM" id="SSF51445">
    <property type="entry name" value="(Trans)glycosidases"/>
    <property type="match status" value="1"/>
</dbReference>
<keyword evidence="4" id="KW-1185">Reference proteome</keyword>
<keyword evidence="2" id="KW-1133">Transmembrane helix</keyword>
<dbReference type="Proteomes" id="UP000681343">
    <property type="component" value="Chromosome"/>
</dbReference>
<keyword evidence="2" id="KW-0472">Membrane</keyword>
<evidence type="ECO:0000256" key="2">
    <source>
        <dbReference type="SAM" id="Phobius"/>
    </source>
</evidence>
<dbReference type="PANTHER" id="PTHR34135">
    <property type="entry name" value="LYSOZYME"/>
    <property type="match status" value="1"/>
</dbReference>
<evidence type="ECO:0008006" key="5">
    <source>
        <dbReference type="Google" id="ProtNLM"/>
    </source>
</evidence>